<evidence type="ECO:0000313" key="2">
    <source>
        <dbReference type="Proteomes" id="UP001259982"/>
    </source>
</evidence>
<evidence type="ECO:0008006" key="3">
    <source>
        <dbReference type="Google" id="ProtNLM"/>
    </source>
</evidence>
<keyword evidence="2" id="KW-1185">Reference proteome</keyword>
<evidence type="ECO:0000313" key="1">
    <source>
        <dbReference type="EMBL" id="MDT0617361.1"/>
    </source>
</evidence>
<sequence>MSKVKLFFVVAGVFFIVACEAVPGGKMTPLKQAESRLGVDIKPSEYRELDGSGETYAIFKSGEHKTLSRPDVFAPEVGRLYVSEAAPAPIKIIKHSNDIFWKVEAEPINGRTRQNGGGTSWVMSLSEPYLIGESNVEMVDDTEPRSGERPLITSIVSSIPDSSGGVDLIVMMKNPQNSKAIKYLSFDLTSYNAVGDPVSGRIGDADRFGLKLTGPIKPDGKEKKYTSQNVLYNSDVTCFKLNAVKVVFMDDRERIFSGHDLSTILHGDLPNSCAYEG</sequence>
<dbReference type="PROSITE" id="PS51257">
    <property type="entry name" value="PROKAR_LIPOPROTEIN"/>
    <property type="match status" value="1"/>
</dbReference>
<proteinExistence type="predicted"/>
<accession>A0ABU3B4I4</accession>
<protein>
    <recommendedName>
        <fullName evidence="3">Lipoprotein</fullName>
    </recommendedName>
</protein>
<name>A0ABU3B4I4_9GAMM</name>
<dbReference type="Proteomes" id="UP001259982">
    <property type="component" value="Unassembled WGS sequence"/>
</dbReference>
<reference evidence="1 2" key="1">
    <citation type="submission" date="2023-09" db="EMBL/GenBank/DDBJ databases">
        <authorList>
            <person name="Rey-Velasco X."/>
        </authorList>
    </citation>
    <scope>NUCLEOTIDE SEQUENCE [LARGE SCALE GENOMIC DNA]</scope>
    <source>
        <strain evidence="1 2">P385</strain>
    </source>
</reference>
<organism evidence="1 2">
    <name type="scientific">Spectribacter acetivorans</name>
    <dbReference type="NCBI Taxonomy" id="3075603"/>
    <lineage>
        <taxon>Bacteria</taxon>
        <taxon>Pseudomonadati</taxon>
        <taxon>Pseudomonadota</taxon>
        <taxon>Gammaproteobacteria</taxon>
        <taxon>Salinisphaerales</taxon>
        <taxon>Salinisphaeraceae</taxon>
        <taxon>Spectribacter</taxon>
    </lineage>
</organism>
<dbReference type="RefSeq" id="WP_311657097.1">
    <property type="nucleotide sequence ID" value="NZ_JAVRHY010000002.1"/>
</dbReference>
<comment type="caution">
    <text evidence="1">The sequence shown here is derived from an EMBL/GenBank/DDBJ whole genome shotgun (WGS) entry which is preliminary data.</text>
</comment>
<gene>
    <name evidence="1" type="ORF">RM531_02640</name>
</gene>
<dbReference type="EMBL" id="JAVRHY010000002">
    <property type="protein sequence ID" value="MDT0617361.1"/>
    <property type="molecule type" value="Genomic_DNA"/>
</dbReference>